<protein>
    <submittedName>
        <fullName evidence="3">Uncharacterized protein LOC117236106</fullName>
    </submittedName>
</protein>
<dbReference type="GeneID" id="117236106"/>
<accession>A0A6J3KRE1</accession>
<keyword evidence="1" id="KW-1133">Transmembrane helix</keyword>
<dbReference type="InterPro" id="IPR027417">
    <property type="entry name" value="P-loop_NTPase"/>
</dbReference>
<feature type="transmembrane region" description="Helical" evidence="1">
    <location>
        <begin position="208"/>
        <end position="231"/>
    </location>
</feature>
<dbReference type="Gene3D" id="3.40.50.300">
    <property type="entry name" value="P-loop containing nucleotide triphosphate hydrolases"/>
    <property type="match status" value="1"/>
</dbReference>
<reference evidence="3" key="1">
    <citation type="submission" date="2025-08" db="UniProtKB">
        <authorList>
            <consortium name="RefSeq"/>
        </authorList>
    </citation>
    <scope>IDENTIFICATION</scope>
    <source>
        <tissue evidence="3">Muscle</tissue>
    </source>
</reference>
<evidence type="ECO:0000313" key="3">
    <source>
        <dbReference type="RefSeq" id="XP_033354671.1"/>
    </source>
</evidence>
<gene>
    <name evidence="3" type="primary">LOC117236106</name>
</gene>
<organism evidence="2 3">
    <name type="scientific">Bombus vosnesenskii</name>
    <dbReference type="NCBI Taxonomy" id="207650"/>
    <lineage>
        <taxon>Eukaryota</taxon>
        <taxon>Metazoa</taxon>
        <taxon>Ecdysozoa</taxon>
        <taxon>Arthropoda</taxon>
        <taxon>Hexapoda</taxon>
        <taxon>Insecta</taxon>
        <taxon>Pterygota</taxon>
        <taxon>Neoptera</taxon>
        <taxon>Endopterygota</taxon>
        <taxon>Hymenoptera</taxon>
        <taxon>Apocrita</taxon>
        <taxon>Aculeata</taxon>
        <taxon>Apoidea</taxon>
        <taxon>Anthophila</taxon>
        <taxon>Apidae</taxon>
        <taxon>Bombus</taxon>
        <taxon>Pyrobombus</taxon>
    </lineage>
</organism>
<keyword evidence="2" id="KW-1185">Reference proteome</keyword>
<dbReference type="KEGG" id="bvk:117236106"/>
<evidence type="ECO:0000313" key="2">
    <source>
        <dbReference type="Proteomes" id="UP000504631"/>
    </source>
</evidence>
<dbReference type="Proteomes" id="UP000504631">
    <property type="component" value="Unplaced"/>
</dbReference>
<name>A0A6J3KRE1_9HYME</name>
<keyword evidence="1" id="KW-0472">Membrane</keyword>
<dbReference type="SUPFAM" id="SSF52540">
    <property type="entry name" value="P-loop containing nucleoside triphosphate hydrolases"/>
    <property type="match status" value="1"/>
</dbReference>
<proteinExistence type="predicted"/>
<evidence type="ECO:0000256" key="1">
    <source>
        <dbReference type="SAM" id="Phobius"/>
    </source>
</evidence>
<dbReference type="RefSeq" id="XP_033354671.1">
    <property type="nucleotide sequence ID" value="XM_033498780.1"/>
</dbReference>
<sequence>MEKHFASLKLLDSDTDWKITEDVNYSQTPSSQRISIKQMYQSETQPNLIRQYSCDHIFNEHVTARPVETSEIKRTDNKTFNEHQMITEPCFDSFTSLNRQFCKNSNILQAPKFIPNKPLNEILFDEVENVNPTNVSRFSLHCPAANANTINQEDHFPSVQLRNCEKTTAEIKPNSDTKIINKKTYQNIKNKCRPLVLKNKISPKKKINMCYCGCLTLSILPIIAVIIAMFLNLNIPTVCNRETFFLNATQELQQKINGQRNAMSQITTHLNQDIFYLKVLCLIGGTGVGKSYTAQIIAKHFPLKEKIFIYDILLNHHTDAYLSNSLDLYQLIILENLKMQNLDIFSNIIDVLNQTKPKCVTVIAIFNIEEVNNNLERKIDLTQSINTIREALVHKKIDSLIVPYEPLNEEALQMCIVEAATNSGLTLTLDQVNEVKQNLLLFGSGCKGAYAKVQVVGRL</sequence>
<dbReference type="AlphaFoldDB" id="A0A6J3KRE1"/>
<keyword evidence="1" id="KW-0812">Transmembrane</keyword>